<reference evidence="11" key="1">
    <citation type="submission" date="2017-02" db="EMBL/GenBank/DDBJ databases">
        <authorList>
            <person name="Mornico D."/>
        </authorList>
    </citation>
    <scope>NUCLEOTIDE SEQUENCE [LARGE SCALE GENOMIC DNA]</scope>
</reference>
<dbReference type="SUPFAM" id="SSF52768">
    <property type="entry name" value="Arginase/deacetylase"/>
    <property type="match status" value="1"/>
</dbReference>
<dbReference type="PANTHER" id="PTHR11358:SF35">
    <property type="entry name" value="FORMIMIDOYLGLUTAMASE"/>
    <property type="match status" value="1"/>
</dbReference>
<accession>A0A1R4EG42</accession>
<name>A0A1R4EG42_9GAMM</name>
<feature type="binding site" evidence="5">
    <location>
        <position position="202"/>
    </location>
    <ligand>
        <name>Mn(2+)</name>
        <dbReference type="ChEBI" id="CHEBI:29035"/>
        <label>2</label>
    </ligand>
</feature>
<dbReference type="InterPro" id="IPR023696">
    <property type="entry name" value="Ureohydrolase_dom_sf"/>
</dbReference>
<dbReference type="GO" id="GO:0008783">
    <property type="term" value="F:agmatinase activity"/>
    <property type="evidence" value="ECO:0007669"/>
    <property type="project" value="TreeGrafter"/>
</dbReference>
<dbReference type="PROSITE" id="PS01053">
    <property type="entry name" value="ARGINASE_1"/>
    <property type="match status" value="1"/>
</dbReference>
<dbReference type="InterPro" id="IPR020855">
    <property type="entry name" value="Ureohydrolase_Mn_BS"/>
</dbReference>
<dbReference type="PROSITE" id="PS51409">
    <property type="entry name" value="ARGINASE_2"/>
    <property type="match status" value="1"/>
</dbReference>
<feature type="binding site" evidence="7">
    <location>
        <position position="295"/>
    </location>
    <ligand>
        <name>Mn(2+)</name>
        <dbReference type="ChEBI" id="CHEBI:29035"/>
        <label>1</label>
    </ligand>
</feature>
<feature type="binding site" evidence="5 7">
    <location>
        <position position="161"/>
    </location>
    <ligand>
        <name>Mn(2+)</name>
        <dbReference type="ChEBI" id="CHEBI:29035"/>
        <label>1</label>
    </ligand>
</feature>
<dbReference type="Gene3D" id="3.40.800.10">
    <property type="entry name" value="Ureohydrolase domain"/>
    <property type="match status" value="1"/>
</dbReference>
<feature type="binding site" evidence="5 7">
    <location>
        <position position="206"/>
    </location>
    <ligand>
        <name>Mn(2+)</name>
        <dbReference type="ChEBI" id="CHEBI:29035"/>
        <label>1</label>
    </ligand>
</feature>
<feature type="binding site" evidence="5 7">
    <location>
        <position position="202"/>
    </location>
    <ligand>
        <name>Mn(2+)</name>
        <dbReference type="ChEBI" id="CHEBI:29035"/>
        <label>1</label>
    </ligand>
</feature>
<comment type="function">
    <text evidence="5">Catalyzes the conversion of N-formimidoyl-L-glutamate to L-glutamate and formamide.</text>
</comment>
<evidence type="ECO:0000256" key="8">
    <source>
        <dbReference type="PROSITE-ProRule" id="PRU00742"/>
    </source>
</evidence>
<dbReference type="EMBL" id="FUGD01000087">
    <property type="protein sequence ID" value="SJM37463.1"/>
    <property type="molecule type" value="Genomic_DNA"/>
</dbReference>
<dbReference type="AlphaFoldDB" id="A0A1R4EG42"/>
<protein>
    <recommendedName>
        <fullName evidence="5 6">Formimidoylglutamase</fullName>
        <ecNumber evidence="5 6">3.5.3.8</ecNumber>
    </recommendedName>
    <alternativeName>
        <fullName evidence="5">Formiminoglutamase</fullName>
    </alternativeName>
    <alternativeName>
        <fullName evidence="5">Formiminoglutamate hydrolase</fullName>
    </alternativeName>
</protein>
<dbReference type="NCBIfam" id="TIGR01227">
    <property type="entry name" value="hutG"/>
    <property type="match status" value="1"/>
</dbReference>
<feature type="binding site" evidence="7">
    <location>
        <position position="204"/>
    </location>
    <ligand>
        <name>Mn(2+)</name>
        <dbReference type="ChEBI" id="CHEBI:29035"/>
        <label>1</label>
    </ligand>
</feature>
<keyword evidence="11" id="KW-1185">Reference proteome</keyword>
<evidence type="ECO:0000256" key="6">
    <source>
        <dbReference type="NCBIfam" id="TIGR01227"/>
    </source>
</evidence>
<dbReference type="EC" id="3.5.3.8" evidence="5 6"/>
<dbReference type="GO" id="GO:0030145">
    <property type="term" value="F:manganese ion binding"/>
    <property type="evidence" value="ECO:0007669"/>
    <property type="project" value="UniProtKB-UniRule"/>
</dbReference>
<keyword evidence="4 5" id="KW-0464">Manganese</keyword>
<dbReference type="OrthoDB" id="9789727at2"/>
<dbReference type="HAMAP" id="MF_00737">
    <property type="entry name" value="Formimidoylglutam"/>
    <property type="match status" value="1"/>
</dbReference>
<dbReference type="PIRSF" id="PIRSF036979">
    <property type="entry name" value="Arginase"/>
    <property type="match status" value="1"/>
</dbReference>
<dbReference type="GO" id="GO:0019557">
    <property type="term" value="P:L-histidine catabolic process to glutamate and formate"/>
    <property type="evidence" value="ECO:0007669"/>
    <property type="project" value="UniProtKB-UniPathway"/>
</dbReference>
<gene>
    <name evidence="5 10" type="primary">hutG</name>
    <name evidence="10" type="ORF">A1019T_01435</name>
</gene>
<evidence type="ECO:0000256" key="1">
    <source>
        <dbReference type="ARBA" id="ARBA00022723"/>
    </source>
</evidence>
<evidence type="ECO:0000256" key="9">
    <source>
        <dbReference type="RuleBase" id="RU003684"/>
    </source>
</evidence>
<dbReference type="RefSeq" id="WP_077448859.1">
    <property type="nucleotide sequence ID" value="NZ_FUGD01000087.1"/>
</dbReference>
<keyword evidence="3 5" id="KW-0369">Histidine metabolism</keyword>
<keyword evidence="2 5" id="KW-0378">Hydrolase</keyword>
<feature type="binding site" evidence="5 7">
    <location>
        <position position="293"/>
    </location>
    <ligand>
        <name>Mn(2+)</name>
        <dbReference type="ChEBI" id="CHEBI:29035"/>
        <label>1</label>
    </ligand>
</feature>
<feature type="binding site" evidence="5">
    <location>
        <position position="295"/>
    </location>
    <ligand>
        <name>Mn(2+)</name>
        <dbReference type="ChEBI" id="CHEBI:29035"/>
        <label>2</label>
    </ligand>
</feature>
<proteinExistence type="inferred from homology"/>
<evidence type="ECO:0000313" key="11">
    <source>
        <dbReference type="Proteomes" id="UP000188169"/>
    </source>
</evidence>
<comment type="cofactor">
    <cofactor evidence="5 7">
        <name>Mn(2+)</name>
        <dbReference type="ChEBI" id="CHEBI:29035"/>
    </cofactor>
    <text evidence="5 7">Binds 2 manganese ions per subunit.</text>
</comment>
<dbReference type="Pfam" id="PF00491">
    <property type="entry name" value="Arginase"/>
    <property type="match status" value="1"/>
</dbReference>
<evidence type="ECO:0000256" key="7">
    <source>
        <dbReference type="PIRSR" id="PIRSR036979-1"/>
    </source>
</evidence>
<dbReference type="InterPro" id="IPR005923">
    <property type="entry name" value="HutG"/>
</dbReference>
<sequence length="369" mass="40107">MSSSHPVTDNAKVGAEQVPFDTSLWTGRAEPDESERALYWYQVVGAHQTADDDDSKANSKVTLVGFACDQGVRRNLGRVGAKLAPPAIRQTFAKLPITPILQDKFDKADYGLLLADAGDVICHDNDSLMPDVLEQTQALYSQQVSDIIQQDSLGIGIGGGHAIAYASYMGLWQALNNDSKLDENTPKPSQSNAPKIGIINFDAHLDIRNAPKGTSGTPFRQIAEHNQAHGQPFHYCAIGISQFSNTAALFDRADELGVTIISDDNCARDSWENSAKKLNEFIDQVDVLYVTIDMDAFPASIVPGVSAPAAKGISLDFTERCLEVIFASGKVKMADFAEINPTYDIDARSCKVTARLLALMVQHHLLLQD</sequence>
<feature type="binding site" evidence="5">
    <location>
        <position position="293"/>
    </location>
    <ligand>
        <name>Mn(2+)</name>
        <dbReference type="ChEBI" id="CHEBI:29035"/>
        <label>2</label>
    </ligand>
</feature>
<dbReference type="Proteomes" id="UP000188169">
    <property type="component" value="Unassembled WGS sequence"/>
</dbReference>
<keyword evidence="1 5" id="KW-0479">Metal-binding</keyword>
<feature type="binding site" evidence="5">
    <location>
        <position position="204"/>
    </location>
    <ligand>
        <name>Mn(2+)</name>
        <dbReference type="ChEBI" id="CHEBI:29035"/>
        <label>2</label>
    </ligand>
</feature>
<organism evidence="10 11">
    <name type="scientific">Psychrobacter pasteurii</name>
    <dbReference type="NCBI Taxonomy" id="1945520"/>
    <lineage>
        <taxon>Bacteria</taxon>
        <taxon>Pseudomonadati</taxon>
        <taxon>Pseudomonadota</taxon>
        <taxon>Gammaproteobacteria</taxon>
        <taxon>Moraxellales</taxon>
        <taxon>Moraxellaceae</taxon>
        <taxon>Psychrobacter</taxon>
    </lineage>
</organism>
<dbReference type="UniPathway" id="UPA00379">
    <property type="reaction ID" value="UER00552"/>
</dbReference>
<evidence type="ECO:0000256" key="4">
    <source>
        <dbReference type="ARBA" id="ARBA00023211"/>
    </source>
</evidence>
<dbReference type="CDD" id="cd09988">
    <property type="entry name" value="Formimidoylglutamase"/>
    <property type="match status" value="1"/>
</dbReference>
<comment type="pathway">
    <text evidence="5">Amino-acid degradation; L-histidine degradation into L-glutamate; L-glutamate from N-formimidoyl-L-glutamate (hydrolase route): step 1/1.</text>
</comment>
<evidence type="ECO:0000313" key="10">
    <source>
        <dbReference type="EMBL" id="SJM37463.1"/>
    </source>
</evidence>
<dbReference type="GO" id="GO:0033389">
    <property type="term" value="P:putrescine biosynthetic process from arginine, via agmatine"/>
    <property type="evidence" value="ECO:0007669"/>
    <property type="project" value="TreeGrafter"/>
</dbReference>
<dbReference type="STRING" id="1945520.A1019T_01435"/>
<dbReference type="GO" id="GO:0050415">
    <property type="term" value="F:formimidoylglutamase activity"/>
    <property type="evidence" value="ECO:0007669"/>
    <property type="project" value="UniProtKB-UniRule"/>
</dbReference>
<dbReference type="GO" id="GO:0019556">
    <property type="term" value="P:L-histidine catabolic process to glutamate and formamide"/>
    <property type="evidence" value="ECO:0007669"/>
    <property type="project" value="UniProtKB-UniRule"/>
</dbReference>
<dbReference type="PANTHER" id="PTHR11358">
    <property type="entry name" value="ARGINASE/AGMATINASE"/>
    <property type="match status" value="1"/>
</dbReference>
<comment type="catalytic activity">
    <reaction evidence="5">
        <text>N-formimidoyl-L-glutamate + H2O = formamide + L-glutamate</text>
        <dbReference type="Rhea" id="RHEA:22492"/>
        <dbReference type="ChEBI" id="CHEBI:15377"/>
        <dbReference type="ChEBI" id="CHEBI:16397"/>
        <dbReference type="ChEBI" id="CHEBI:29985"/>
        <dbReference type="ChEBI" id="CHEBI:58928"/>
        <dbReference type="EC" id="3.5.3.8"/>
    </reaction>
</comment>
<evidence type="ECO:0000256" key="2">
    <source>
        <dbReference type="ARBA" id="ARBA00022801"/>
    </source>
</evidence>
<comment type="similarity">
    <text evidence="5 8 9">Belongs to the arginase family.</text>
</comment>
<dbReference type="InterPro" id="IPR006035">
    <property type="entry name" value="Ureohydrolase"/>
</dbReference>
<evidence type="ECO:0000256" key="5">
    <source>
        <dbReference type="HAMAP-Rule" id="MF_00737"/>
    </source>
</evidence>
<evidence type="ECO:0000256" key="3">
    <source>
        <dbReference type="ARBA" id="ARBA00022808"/>
    </source>
</evidence>